<protein>
    <recommendedName>
        <fullName evidence="7">ABC transmembrane type-1 domain-containing protein</fullName>
    </recommendedName>
</protein>
<evidence type="ECO:0000256" key="5">
    <source>
        <dbReference type="SAM" id="Phobius"/>
    </source>
</evidence>
<evidence type="ECO:0000256" key="3">
    <source>
        <dbReference type="ARBA" id="ARBA00022989"/>
    </source>
</evidence>
<evidence type="ECO:0008006" key="7">
    <source>
        <dbReference type="Google" id="ProtNLM"/>
    </source>
</evidence>
<organism evidence="6">
    <name type="scientific">marine metagenome</name>
    <dbReference type="NCBI Taxonomy" id="408172"/>
    <lineage>
        <taxon>unclassified sequences</taxon>
        <taxon>metagenomes</taxon>
        <taxon>ecological metagenomes</taxon>
    </lineage>
</organism>
<evidence type="ECO:0000256" key="4">
    <source>
        <dbReference type="ARBA" id="ARBA00023136"/>
    </source>
</evidence>
<dbReference type="SUPFAM" id="SSF161098">
    <property type="entry name" value="MetI-like"/>
    <property type="match status" value="1"/>
</dbReference>
<accession>A0A381YMR8</accession>
<dbReference type="AlphaFoldDB" id="A0A381YMR8"/>
<evidence type="ECO:0000256" key="2">
    <source>
        <dbReference type="ARBA" id="ARBA00022692"/>
    </source>
</evidence>
<sequence length="45" mass="4872">MFFGEYSINYGVLYAGLTLAALPIVVIFIIQSKQFITGMTAGAIK</sequence>
<dbReference type="InterPro" id="IPR035906">
    <property type="entry name" value="MetI-like_sf"/>
</dbReference>
<name>A0A381YMR8_9ZZZZ</name>
<evidence type="ECO:0000313" key="6">
    <source>
        <dbReference type="EMBL" id="SVA78259.1"/>
    </source>
</evidence>
<comment type="subcellular location">
    <subcellularLocation>
        <location evidence="1">Membrane</location>
        <topology evidence="1">Multi-pass membrane protein</topology>
    </subcellularLocation>
</comment>
<keyword evidence="4 5" id="KW-0472">Membrane</keyword>
<dbReference type="GO" id="GO:0016020">
    <property type="term" value="C:membrane"/>
    <property type="evidence" value="ECO:0007669"/>
    <property type="project" value="UniProtKB-SubCell"/>
</dbReference>
<gene>
    <name evidence="6" type="ORF">METZ01_LOCUS131113</name>
</gene>
<reference evidence="6" key="1">
    <citation type="submission" date="2018-05" db="EMBL/GenBank/DDBJ databases">
        <authorList>
            <person name="Lanie J.A."/>
            <person name="Ng W.-L."/>
            <person name="Kazmierczak K.M."/>
            <person name="Andrzejewski T.M."/>
            <person name="Davidsen T.M."/>
            <person name="Wayne K.J."/>
            <person name="Tettelin H."/>
            <person name="Glass J.I."/>
            <person name="Rusch D."/>
            <person name="Podicherti R."/>
            <person name="Tsui H.-C.T."/>
            <person name="Winkler M.E."/>
        </authorList>
    </citation>
    <scope>NUCLEOTIDE SEQUENCE</scope>
</reference>
<keyword evidence="2 5" id="KW-0812">Transmembrane</keyword>
<evidence type="ECO:0000256" key="1">
    <source>
        <dbReference type="ARBA" id="ARBA00004141"/>
    </source>
</evidence>
<keyword evidence="3 5" id="KW-1133">Transmembrane helix</keyword>
<proteinExistence type="predicted"/>
<dbReference type="EMBL" id="UINC01018598">
    <property type="protein sequence ID" value="SVA78259.1"/>
    <property type="molecule type" value="Genomic_DNA"/>
</dbReference>
<feature type="transmembrane region" description="Helical" evidence="5">
    <location>
        <begin position="12"/>
        <end position="30"/>
    </location>
</feature>